<dbReference type="PROSITE" id="PS51462">
    <property type="entry name" value="NUDIX"/>
    <property type="match status" value="1"/>
</dbReference>
<dbReference type="PROSITE" id="PS00893">
    <property type="entry name" value="NUDIX_BOX"/>
    <property type="match status" value="1"/>
</dbReference>
<sequence length="268" mass="29149">MSVNSARSLSSPRAEEFTAGVFIVSLTITMPVMGSGFRLNAAVAVDLVVLTLGARHTANDTLCALLVQRLYAPYRGRWALPGGFVRPEESLSAAAVRELREETGIRGDRMHLEQLATYGEPGRDPRGRVISTAYLALAPNLPAPQAGSQATAAGIWSVEQLLAERGRIAFDHRRILTDGVERARAKLEYTPLATAFCAPEFTVAELRRVYEVMWGTDIDPRNFHRKVTTTPGFVLATGATTTRDGGRPAKLYRAGPAQVLHPPMLRPS</sequence>
<dbReference type="Pfam" id="PF00293">
    <property type="entry name" value="NUDIX"/>
    <property type="match status" value="1"/>
</dbReference>
<evidence type="ECO:0000256" key="3">
    <source>
        <dbReference type="RuleBase" id="RU003476"/>
    </source>
</evidence>
<evidence type="ECO:0000256" key="2">
    <source>
        <dbReference type="ARBA" id="ARBA00022801"/>
    </source>
</evidence>
<reference evidence="5 6" key="1">
    <citation type="submission" date="2018-06" db="EMBL/GenBank/DDBJ databases">
        <authorList>
            <consortium name="Pathogen Informatics"/>
            <person name="Doyle S."/>
        </authorList>
    </citation>
    <scope>NUCLEOTIDE SEQUENCE [LARGE SCALE GENOMIC DNA]</scope>
    <source>
        <strain evidence="5 6">NCTC13184</strain>
    </source>
</reference>
<organism evidence="5 6">
    <name type="scientific">Nocardia africana</name>
    <dbReference type="NCBI Taxonomy" id="134964"/>
    <lineage>
        <taxon>Bacteria</taxon>
        <taxon>Bacillati</taxon>
        <taxon>Actinomycetota</taxon>
        <taxon>Actinomycetes</taxon>
        <taxon>Mycobacteriales</taxon>
        <taxon>Nocardiaceae</taxon>
        <taxon>Nocardia</taxon>
    </lineage>
</organism>
<dbReference type="PANTHER" id="PTHR43736">
    <property type="entry name" value="ADP-RIBOSE PYROPHOSPHATASE"/>
    <property type="match status" value="1"/>
</dbReference>
<dbReference type="InterPro" id="IPR020476">
    <property type="entry name" value="Nudix_hydrolase"/>
</dbReference>
<dbReference type="InterPro" id="IPR054105">
    <property type="entry name" value="WHD_NrtR"/>
</dbReference>
<dbReference type="EMBL" id="UGRU01000001">
    <property type="protein sequence ID" value="SUA48124.1"/>
    <property type="molecule type" value="Genomic_DNA"/>
</dbReference>
<keyword evidence="5" id="KW-0808">Transferase</keyword>
<keyword evidence="5" id="KW-0548">Nucleotidyltransferase</keyword>
<dbReference type="InterPro" id="IPR036388">
    <property type="entry name" value="WH-like_DNA-bd_sf"/>
</dbReference>
<dbReference type="GO" id="GO:0016779">
    <property type="term" value="F:nucleotidyltransferase activity"/>
    <property type="evidence" value="ECO:0007669"/>
    <property type="project" value="UniProtKB-KW"/>
</dbReference>
<evidence type="ECO:0000313" key="5">
    <source>
        <dbReference type="EMBL" id="SUA48124.1"/>
    </source>
</evidence>
<dbReference type="AlphaFoldDB" id="A0A378X5U4"/>
<dbReference type="CDD" id="cd18873">
    <property type="entry name" value="NUDIX_NadM_like"/>
    <property type="match status" value="1"/>
</dbReference>
<accession>A0A378X5U4</accession>
<name>A0A378X5U4_9NOCA</name>
<dbReference type="Pfam" id="PF21906">
    <property type="entry name" value="WHD_NrtR"/>
    <property type="match status" value="1"/>
</dbReference>
<dbReference type="SUPFAM" id="SSF46785">
    <property type="entry name" value="Winged helix' DNA-binding domain"/>
    <property type="match status" value="1"/>
</dbReference>
<dbReference type="InterPro" id="IPR015797">
    <property type="entry name" value="NUDIX_hydrolase-like_dom_sf"/>
</dbReference>
<dbReference type="InterPro" id="IPR000086">
    <property type="entry name" value="NUDIX_hydrolase_dom"/>
</dbReference>
<gene>
    <name evidence="5" type="ORF">NCTC13184_06669</name>
</gene>
<evidence type="ECO:0000313" key="6">
    <source>
        <dbReference type="Proteomes" id="UP000255082"/>
    </source>
</evidence>
<protein>
    <submittedName>
        <fullName evidence="5">Bifunctional NMN adenylyltransferase/Nudix hydrolase</fullName>
    </submittedName>
</protein>
<dbReference type="InterPro" id="IPR020084">
    <property type="entry name" value="NUDIX_hydrolase_CS"/>
</dbReference>
<dbReference type="SUPFAM" id="SSF55811">
    <property type="entry name" value="Nudix"/>
    <property type="match status" value="1"/>
</dbReference>
<dbReference type="GO" id="GO:0016787">
    <property type="term" value="F:hydrolase activity"/>
    <property type="evidence" value="ECO:0007669"/>
    <property type="project" value="UniProtKB-KW"/>
</dbReference>
<evidence type="ECO:0000256" key="1">
    <source>
        <dbReference type="ARBA" id="ARBA00005582"/>
    </source>
</evidence>
<dbReference type="Proteomes" id="UP000255082">
    <property type="component" value="Unassembled WGS sequence"/>
</dbReference>
<proteinExistence type="inferred from homology"/>
<keyword evidence="2 3" id="KW-0378">Hydrolase</keyword>
<comment type="similarity">
    <text evidence="1 3">Belongs to the Nudix hydrolase family.</text>
</comment>
<dbReference type="PANTHER" id="PTHR43736:SF4">
    <property type="entry name" value="SLR1690 PROTEIN"/>
    <property type="match status" value="1"/>
</dbReference>
<feature type="domain" description="Nudix hydrolase" evidence="4">
    <location>
        <begin position="38"/>
        <end position="182"/>
    </location>
</feature>
<dbReference type="Gene3D" id="3.90.79.10">
    <property type="entry name" value="Nucleoside Triphosphate Pyrophosphohydrolase"/>
    <property type="match status" value="1"/>
</dbReference>
<evidence type="ECO:0000259" key="4">
    <source>
        <dbReference type="PROSITE" id="PS51462"/>
    </source>
</evidence>
<dbReference type="Gene3D" id="1.10.10.10">
    <property type="entry name" value="Winged helix-like DNA-binding domain superfamily/Winged helix DNA-binding domain"/>
    <property type="match status" value="1"/>
</dbReference>
<dbReference type="InterPro" id="IPR036390">
    <property type="entry name" value="WH_DNA-bd_sf"/>
</dbReference>
<dbReference type="PRINTS" id="PR00502">
    <property type="entry name" value="NUDIXFAMILY"/>
</dbReference>